<accession>A0A1F7RKW0</accession>
<name>A0A1F7RKW0_9BACT</name>
<dbReference type="AlphaFoldDB" id="A0A1F7RKW0"/>
<dbReference type="EMBL" id="MGDD01000344">
    <property type="protein sequence ID" value="OGL41604.1"/>
    <property type="molecule type" value="Genomic_DNA"/>
</dbReference>
<organism evidence="2 3">
    <name type="scientific">Candidatus Schekmanbacteria bacterium RBG_13_48_7</name>
    <dbReference type="NCBI Taxonomy" id="1817878"/>
    <lineage>
        <taxon>Bacteria</taxon>
        <taxon>Candidatus Schekmaniibacteriota</taxon>
    </lineage>
</organism>
<sequence>MNKKVAGMSAIILVLFILIGYYSVKYYVTNAADTKLQKLISRFHDKIKVRYGQLDVRLFDVSLHIPAVSIFSNDRCYLNIDKVILSNIDLKNRRPHFLAVGMNGCSIDVNERNFGNLYTFLWNLGYKKINADISFEYSYEPEHKKFILKNLVFESDIIGSMKLNLGIRPLIITSLLKREYSNLVIENLDLHYTDKSLLRKLTLLAIESDKTFMDFVIQGLEEDIESSFYDPEESNAQSLTELVKFLSNPQNFSMDLHLRHPISMYYIVSQKKISKLLELFTYNFSAESHD</sequence>
<keyword evidence="1" id="KW-0812">Transmembrane</keyword>
<evidence type="ECO:0000256" key="1">
    <source>
        <dbReference type="SAM" id="Phobius"/>
    </source>
</evidence>
<reference evidence="2 3" key="1">
    <citation type="journal article" date="2016" name="Nat. Commun.">
        <title>Thousands of microbial genomes shed light on interconnected biogeochemical processes in an aquifer system.</title>
        <authorList>
            <person name="Anantharaman K."/>
            <person name="Brown C.T."/>
            <person name="Hug L.A."/>
            <person name="Sharon I."/>
            <person name="Castelle C.J."/>
            <person name="Probst A.J."/>
            <person name="Thomas B.C."/>
            <person name="Singh A."/>
            <person name="Wilkins M.J."/>
            <person name="Karaoz U."/>
            <person name="Brodie E.L."/>
            <person name="Williams K.H."/>
            <person name="Hubbard S.S."/>
            <person name="Banfield J.F."/>
        </authorList>
    </citation>
    <scope>NUCLEOTIDE SEQUENCE [LARGE SCALE GENOMIC DNA]</scope>
</reference>
<comment type="caution">
    <text evidence="2">The sequence shown here is derived from an EMBL/GenBank/DDBJ whole genome shotgun (WGS) entry which is preliminary data.</text>
</comment>
<feature type="transmembrane region" description="Helical" evidence="1">
    <location>
        <begin position="6"/>
        <end position="28"/>
    </location>
</feature>
<protein>
    <submittedName>
        <fullName evidence="2">Uncharacterized protein</fullName>
    </submittedName>
</protein>
<proteinExistence type="predicted"/>
<evidence type="ECO:0000313" key="2">
    <source>
        <dbReference type="EMBL" id="OGL41604.1"/>
    </source>
</evidence>
<keyword evidence="1" id="KW-0472">Membrane</keyword>
<dbReference type="Proteomes" id="UP000179266">
    <property type="component" value="Unassembled WGS sequence"/>
</dbReference>
<keyword evidence="1" id="KW-1133">Transmembrane helix</keyword>
<gene>
    <name evidence="2" type="ORF">A2161_10500</name>
</gene>
<evidence type="ECO:0000313" key="3">
    <source>
        <dbReference type="Proteomes" id="UP000179266"/>
    </source>
</evidence>